<sequence length="186" mass="21260">MGRTKIEVYWGTWVHLIFQNRPLYLAATKQGLCLITLPNESFETLRTWVDKKIPNANLIQNPNLLSEYIYQLQEYFEGTRKEFTFPIDFRGTAFQISVWEALTRVPYGQTRSYSELAEALGSPKAIRAVGAANGANPIPIVVPCHRVIGKNAALTGFRGRLQMKEELLQMEGFNDFTKKGHTRFLF</sequence>
<dbReference type="PANTHER" id="PTHR10815">
    <property type="entry name" value="METHYLATED-DNA--PROTEIN-CYSTEINE METHYLTRANSFERASE"/>
    <property type="match status" value="1"/>
</dbReference>
<dbReference type="CDD" id="cd06445">
    <property type="entry name" value="ATase"/>
    <property type="match status" value="1"/>
</dbReference>
<keyword evidence="6 9" id="KW-0227">DNA damage</keyword>
<dbReference type="GO" id="GO:0006307">
    <property type="term" value="P:DNA alkylation repair"/>
    <property type="evidence" value="ECO:0007669"/>
    <property type="project" value="UniProtKB-UniRule"/>
</dbReference>
<reference evidence="13" key="1">
    <citation type="submission" date="2018-11" db="EMBL/GenBank/DDBJ databases">
        <title>Complete genome sequence of Paenibacillus sp. ML311-T8.</title>
        <authorList>
            <person name="Nam Y.-D."/>
            <person name="Kang J."/>
            <person name="Chung W.-H."/>
            <person name="Park Y.S."/>
        </authorList>
    </citation>
    <scope>NUCLEOTIDE SEQUENCE [LARGE SCALE GENOMIC DNA]</scope>
    <source>
        <strain evidence="13">ML311-T8</strain>
    </source>
</reference>
<dbReference type="OrthoDB" id="9802228at2"/>
<evidence type="ECO:0000259" key="10">
    <source>
        <dbReference type="Pfam" id="PF01035"/>
    </source>
</evidence>
<accession>A0A6B8RTM4</accession>
<dbReference type="Gene3D" id="3.30.160.70">
    <property type="entry name" value="Methylated DNA-protein cysteine methyltransferase domain"/>
    <property type="match status" value="1"/>
</dbReference>
<dbReference type="KEGG" id="ppsc:EHS13_31720"/>
<dbReference type="NCBIfam" id="TIGR00589">
    <property type="entry name" value="ogt"/>
    <property type="match status" value="1"/>
</dbReference>
<dbReference type="SUPFAM" id="SSF53155">
    <property type="entry name" value="Methylated DNA-protein cysteine methyltransferase domain"/>
    <property type="match status" value="1"/>
</dbReference>
<evidence type="ECO:0000256" key="4">
    <source>
        <dbReference type="ARBA" id="ARBA00022603"/>
    </source>
</evidence>
<evidence type="ECO:0000256" key="6">
    <source>
        <dbReference type="ARBA" id="ARBA00022763"/>
    </source>
</evidence>
<comment type="function">
    <text evidence="9">Involved in the cellular defense against the biological effects of O6-methylguanine (O6-MeG) and O4-methylthymine (O4-MeT) in DNA. Repairs the methylated nucleobase in DNA by stoichiometrically transferring the methyl group to a cysteine residue in the enzyme. This is a suicide reaction: the enzyme is irreversibly inactivated.</text>
</comment>
<dbReference type="InterPro" id="IPR036631">
    <property type="entry name" value="MGMT_N_sf"/>
</dbReference>
<dbReference type="InterPro" id="IPR036388">
    <property type="entry name" value="WH-like_DNA-bd_sf"/>
</dbReference>
<comment type="miscellaneous">
    <text evidence="9">This enzyme catalyzes only one turnover and therefore is not strictly catalytic. According to one definition, an enzyme is a biocatalyst that acts repeatedly and over many reaction cycles.</text>
</comment>
<dbReference type="PANTHER" id="PTHR10815:SF12">
    <property type="entry name" value="METHYLATED-DNA--PROTEIN-CYSTEINE METHYLTRANSFERASE, INDUCIBLE"/>
    <property type="match status" value="1"/>
</dbReference>
<dbReference type="GO" id="GO:0003908">
    <property type="term" value="F:methylated-DNA-[protein]-cysteine S-methyltransferase activity"/>
    <property type="evidence" value="ECO:0007669"/>
    <property type="project" value="UniProtKB-UniRule"/>
</dbReference>
<dbReference type="EMBL" id="CP034235">
    <property type="protein sequence ID" value="QGQ99122.1"/>
    <property type="molecule type" value="Genomic_DNA"/>
</dbReference>
<protein>
    <recommendedName>
        <fullName evidence="9">Methylated-DNA--protein-cysteine methyltransferase</fullName>
        <ecNumber evidence="9">2.1.1.63</ecNumber>
    </recommendedName>
    <alternativeName>
        <fullName evidence="9">6-O-methylguanine-DNA methyltransferase</fullName>
        <shortName evidence="9">MGMT</shortName>
    </alternativeName>
    <alternativeName>
        <fullName evidence="9">O-6-methylguanine-DNA-alkyltransferase</fullName>
    </alternativeName>
</protein>
<keyword evidence="3 9" id="KW-0963">Cytoplasm</keyword>
<comment type="catalytic activity">
    <reaction evidence="8 9">
        <text>a 6-O-methyl-2'-deoxyguanosine in DNA + L-cysteinyl-[protein] = S-methyl-L-cysteinyl-[protein] + a 2'-deoxyguanosine in DNA</text>
        <dbReference type="Rhea" id="RHEA:24000"/>
        <dbReference type="Rhea" id="RHEA-COMP:10131"/>
        <dbReference type="Rhea" id="RHEA-COMP:10132"/>
        <dbReference type="Rhea" id="RHEA-COMP:11367"/>
        <dbReference type="Rhea" id="RHEA-COMP:11368"/>
        <dbReference type="ChEBI" id="CHEBI:29950"/>
        <dbReference type="ChEBI" id="CHEBI:82612"/>
        <dbReference type="ChEBI" id="CHEBI:85445"/>
        <dbReference type="ChEBI" id="CHEBI:85448"/>
        <dbReference type="EC" id="2.1.1.63"/>
    </reaction>
</comment>
<evidence type="ECO:0000256" key="9">
    <source>
        <dbReference type="HAMAP-Rule" id="MF_00772"/>
    </source>
</evidence>
<dbReference type="FunFam" id="1.10.10.10:FF:000214">
    <property type="entry name" value="Methylated-DNA--protein-cysteine methyltransferase"/>
    <property type="match status" value="1"/>
</dbReference>
<comment type="similarity">
    <text evidence="2 9">Belongs to the MGMT family.</text>
</comment>
<keyword evidence="7 9" id="KW-0234">DNA repair</keyword>
<evidence type="ECO:0000259" key="11">
    <source>
        <dbReference type="Pfam" id="PF02870"/>
    </source>
</evidence>
<dbReference type="InterPro" id="IPR008332">
    <property type="entry name" value="MethylG_MeTrfase_N"/>
</dbReference>
<keyword evidence="5 9" id="KW-0808">Transferase</keyword>
<dbReference type="GO" id="GO:0005737">
    <property type="term" value="C:cytoplasm"/>
    <property type="evidence" value="ECO:0007669"/>
    <property type="project" value="UniProtKB-SubCell"/>
</dbReference>
<evidence type="ECO:0000256" key="2">
    <source>
        <dbReference type="ARBA" id="ARBA00008711"/>
    </source>
</evidence>
<dbReference type="EC" id="2.1.1.63" evidence="9"/>
<dbReference type="Pfam" id="PF01035">
    <property type="entry name" value="DNA_binding_1"/>
    <property type="match status" value="1"/>
</dbReference>
<dbReference type="Pfam" id="PF02870">
    <property type="entry name" value="Methyltransf_1N"/>
    <property type="match status" value="1"/>
</dbReference>
<keyword evidence="4 9" id="KW-0489">Methyltransferase</keyword>
<evidence type="ECO:0000256" key="3">
    <source>
        <dbReference type="ARBA" id="ARBA00022490"/>
    </source>
</evidence>
<dbReference type="InterPro" id="IPR001497">
    <property type="entry name" value="MethylDNA_cys_MeTrfase_AS"/>
</dbReference>
<feature type="domain" description="Methylated-DNA-[protein]-cysteine S-methyltransferase DNA binding" evidence="10">
    <location>
        <begin position="93"/>
        <end position="172"/>
    </location>
</feature>
<dbReference type="SUPFAM" id="SSF46767">
    <property type="entry name" value="Methylated DNA-protein cysteine methyltransferase, C-terminal domain"/>
    <property type="match status" value="1"/>
</dbReference>
<dbReference type="InterPro" id="IPR014048">
    <property type="entry name" value="MethylDNA_cys_MeTrfase_DNA-bd"/>
</dbReference>
<organism evidence="12 13">
    <name type="scientific">Paenibacillus psychroresistens</name>
    <dbReference type="NCBI Taxonomy" id="1778678"/>
    <lineage>
        <taxon>Bacteria</taxon>
        <taxon>Bacillati</taxon>
        <taxon>Bacillota</taxon>
        <taxon>Bacilli</taxon>
        <taxon>Bacillales</taxon>
        <taxon>Paenibacillaceae</taxon>
        <taxon>Paenibacillus</taxon>
    </lineage>
</organism>
<evidence type="ECO:0000313" key="12">
    <source>
        <dbReference type="EMBL" id="QGQ99122.1"/>
    </source>
</evidence>
<dbReference type="Gene3D" id="1.10.10.10">
    <property type="entry name" value="Winged helix-like DNA-binding domain superfamily/Winged helix DNA-binding domain"/>
    <property type="match status" value="1"/>
</dbReference>
<evidence type="ECO:0000256" key="1">
    <source>
        <dbReference type="ARBA" id="ARBA00001286"/>
    </source>
</evidence>
<dbReference type="GO" id="GO:0032259">
    <property type="term" value="P:methylation"/>
    <property type="evidence" value="ECO:0007669"/>
    <property type="project" value="UniProtKB-KW"/>
</dbReference>
<evidence type="ECO:0000313" key="13">
    <source>
        <dbReference type="Proteomes" id="UP000426246"/>
    </source>
</evidence>
<dbReference type="PROSITE" id="PS00374">
    <property type="entry name" value="MGMT"/>
    <property type="match status" value="1"/>
</dbReference>
<comment type="catalytic activity">
    <reaction evidence="1 9">
        <text>a 4-O-methyl-thymidine in DNA + L-cysteinyl-[protein] = a thymidine in DNA + S-methyl-L-cysteinyl-[protein]</text>
        <dbReference type="Rhea" id="RHEA:53428"/>
        <dbReference type="Rhea" id="RHEA-COMP:10131"/>
        <dbReference type="Rhea" id="RHEA-COMP:10132"/>
        <dbReference type="Rhea" id="RHEA-COMP:13555"/>
        <dbReference type="Rhea" id="RHEA-COMP:13556"/>
        <dbReference type="ChEBI" id="CHEBI:29950"/>
        <dbReference type="ChEBI" id="CHEBI:82612"/>
        <dbReference type="ChEBI" id="CHEBI:137386"/>
        <dbReference type="ChEBI" id="CHEBI:137387"/>
        <dbReference type="EC" id="2.1.1.63"/>
    </reaction>
</comment>
<evidence type="ECO:0000256" key="5">
    <source>
        <dbReference type="ARBA" id="ARBA00022679"/>
    </source>
</evidence>
<feature type="domain" description="Methylguanine DNA methyltransferase ribonuclease-like" evidence="11">
    <location>
        <begin position="22"/>
        <end position="89"/>
    </location>
</feature>
<dbReference type="InterPro" id="IPR036217">
    <property type="entry name" value="MethylDNA_cys_MeTrfase_DNAb"/>
</dbReference>
<proteinExistence type="inferred from homology"/>
<dbReference type="HAMAP" id="MF_00772">
    <property type="entry name" value="OGT"/>
    <property type="match status" value="1"/>
</dbReference>
<gene>
    <name evidence="12" type="ORF">EHS13_31720</name>
</gene>
<dbReference type="RefSeq" id="WP_155704230.1">
    <property type="nucleotide sequence ID" value="NZ_CP034235.1"/>
</dbReference>
<comment type="subcellular location">
    <subcellularLocation>
        <location evidence="9">Cytoplasm</location>
    </subcellularLocation>
</comment>
<dbReference type="Proteomes" id="UP000426246">
    <property type="component" value="Chromosome"/>
</dbReference>
<evidence type="ECO:0000256" key="8">
    <source>
        <dbReference type="ARBA" id="ARBA00049348"/>
    </source>
</evidence>
<feature type="active site" description="Nucleophile; methyl group acceptor" evidence="9">
    <location>
        <position position="144"/>
    </location>
</feature>
<evidence type="ECO:0000256" key="7">
    <source>
        <dbReference type="ARBA" id="ARBA00023204"/>
    </source>
</evidence>
<keyword evidence="13" id="KW-1185">Reference proteome</keyword>
<name>A0A6B8RTM4_9BACL</name>
<dbReference type="InterPro" id="IPR023546">
    <property type="entry name" value="MGMT"/>
</dbReference>
<dbReference type="AlphaFoldDB" id="A0A6B8RTM4"/>